<dbReference type="GO" id="GO:0003677">
    <property type="term" value="F:DNA binding"/>
    <property type="evidence" value="ECO:0007669"/>
    <property type="project" value="UniProtKB-KW"/>
</dbReference>
<dbReference type="SMART" id="SM00966">
    <property type="entry name" value="SpoVT_AbrB"/>
    <property type="match status" value="1"/>
</dbReference>
<dbReference type="InterPro" id="IPR007159">
    <property type="entry name" value="SpoVT-AbrB_dom"/>
</dbReference>
<name>A0ABZ0QPI0_9FIRM</name>
<dbReference type="EMBL" id="CP132508">
    <property type="protein sequence ID" value="WPD19396.1"/>
    <property type="molecule type" value="Genomic_DNA"/>
</dbReference>
<dbReference type="Gene3D" id="2.10.260.10">
    <property type="match status" value="1"/>
</dbReference>
<keyword evidence="4" id="KW-1185">Reference proteome</keyword>
<evidence type="ECO:0000313" key="3">
    <source>
        <dbReference type="EMBL" id="WPD19396.1"/>
    </source>
</evidence>
<dbReference type="SUPFAM" id="SSF89447">
    <property type="entry name" value="AbrB/MazE/MraZ-like"/>
    <property type="match status" value="1"/>
</dbReference>
<dbReference type="InterPro" id="IPR037914">
    <property type="entry name" value="SpoVT-AbrB_sf"/>
</dbReference>
<accession>A0ABZ0QPI0</accession>
<protein>
    <submittedName>
        <fullName evidence="3">AbrB/MazE/SpoVT family DNA-binding domain-containing protein</fullName>
    </submittedName>
</protein>
<proteinExistence type="predicted"/>
<gene>
    <name evidence="3" type="ORF">Q5761_01615</name>
</gene>
<evidence type="ECO:0000256" key="1">
    <source>
        <dbReference type="PROSITE-ProRule" id="PRU01076"/>
    </source>
</evidence>
<sequence>MARRGEGLVAILRVGRRGKVTLPVGIRQALGIAEGRKMVCYVNEAGDIVLHPLPAPRSIDEVAGALKDTGGRSLADALERAASEYAEAWRESQRRPQAAVACRDATPARDAS</sequence>
<organism evidence="3 4">
    <name type="scientific">Thermaerobacter composti</name>
    <dbReference type="NCBI Taxonomy" id="554949"/>
    <lineage>
        <taxon>Bacteria</taxon>
        <taxon>Bacillati</taxon>
        <taxon>Bacillota</taxon>
        <taxon>Clostridia</taxon>
        <taxon>Eubacteriales</taxon>
        <taxon>Clostridiales Family XVII. Incertae Sedis</taxon>
        <taxon>Thermaerobacter</taxon>
    </lineage>
</organism>
<reference evidence="3 4" key="1">
    <citation type="submission" date="2023-08" db="EMBL/GenBank/DDBJ databases">
        <title>Genome sequence of Thermaerobacter compostii strain Ins1, a spore-forming filamentous bacterium isolated from a deep geothermal reservoir.</title>
        <authorList>
            <person name="Bregnard D."/>
            <person name="Gonzalez D."/>
            <person name="Junier P."/>
        </authorList>
    </citation>
    <scope>NUCLEOTIDE SEQUENCE [LARGE SCALE GENOMIC DNA]</scope>
    <source>
        <strain evidence="3 4">Ins1</strain>
    </source>
</reference>
<dbReference type="Proteomes" id="UP001304683">
    <property type="component" value="Chromosome"/>
</dbReference>
<keyword evidence="1 3" id="KW-0238">DNA-binding</keyword>
<evidence type="ECO:0000313" key="4">
    <source>
        <dbReference type="Proteomes" id="UP001304683"/>
    </source>
</evidence>
<dbReference type="PROSITE" id="PS51740">
    <property type="entry name" value="SPOVT_ABRB"/>
    <property type="match status" value="1"/>
</dbReference>
<feature type="domain" description="SpoVT-AbrB" evidence="2">
    <location>
        <begin position="9"/>
        <end position="55"/>
    </location>
</feature>
<dbReference type="RefSeq" id="WP_318750932.1">
    <property type="nucleotide sequence ID" value="NZ_CP132508.1"/>
</dbReference>
<evidence type="ECO:0000259" key="2">
    <source>
        <dbReference type="PROSITE" id="PS51740"/>
    </source>
</evidence>